<dbReference type="GO" id="GO:0050660">
    <property type="term" value="F:flavin adenine dinucleotide binding"/>
    <property type="evidence" value="ECO:0007669"/>
    <property type="project" value="InterPro"/>
</dbReference>
<evidence type="ECO:0000259" key="5">
    <source>
        <dbReference type="SMART" id="SM01228"/>
    </source>
</evidence>
<protein>
    <recommendedName>
        <fullName evidence="5">tRNA uridine 5-carboxymethylaminomethyl modification enzyme C-terminal subdomain domain-containing protein</fullName>
    </recommendedName>
</protein>
<keyword evidence="3" id="KW-0285">Flavoprotein</keyword>
<dbReference type="SUPFAM" id="SSF51905">
    <property type="entry name" value="FAD/NAD(P)-binding domain"/>
    <property type="match status" value="1"/>
</dbReference>
<dbReference type="FunFam" id="1.10.150.570:FF:000001">
    <property type="entry name" value="tRNA uridine 5-carboxymethylaminomethyl modification enzyme MnmG"/>
    <property type="match status" value="1"/>
</dbReference>
<dbReference type="Gene3D" id="1.10.150.570">
    <property type="entry name" value="GidA associated domain, C-terminal subdomain"/>
    <property type="match status" value="1"/>
</dbReference>
<dbReference type="Gene3D" id="1.10.10.1800">
    <property type="entry name" value="tRNA uridine 5-carboxymethylaminomethyl modification enzyme MnmG/GidA"/>
    <property type="match status" value="1"/>
</dbReference>
<comment type="similarity">
    <text evidence="2">Belongs to the MnmG family.</text>
</comment>
<dbReference type="Pfam" id="PF21680">
    <property type="entry name" value="GIDA_C_1st"/>
    <property type="match status" value="1"/>
</dbReference>
<dbReference type="PANTHER" id="PTHR11806">
    <property type="entry name" value="GLUCOSE INHIBITED DIVISION PROTEIN A"/>
    <property type="match status" value="1"/>
</dbReference>
<dbReference type="InterPro" id="IPR020595">
    <property type="entry name" value="MnmG-rel_CS"/>
</dbReference>
<name>X0Z017_9ZZZZ</name>
<dbReference type="Pfam" id="PF01134">
    <property type="entry name" value="GIDA"/>
    <property type="match status" value="1"/>
</dbReference>
<feature type="domain" description="tRNA uridine 5-carboxymethylaminomethyl modification enzyme C-terminal subdomain" evidence="5">
    <location>
        <begin position="177"/>
        <end position="248"/>
    </location>
</feature>
<evidence type="ECO:0000256" key="1">
    <source>
        <dbReference type="ARBA" id="ARBA00001974"/>
    </source>
</evidence>
<evidence type="ECO:0000256" key="2">
    <source>
        <dbReference type="ARBA" id="ARBA00007653"/>
    </source>
</evidence>
<keyword evidence="4" id="KW-0274">FAD</keyword>
<dbReference type="InterPro" id="IPR026904">
    <property type="entry name" value="MnmG_C"/>
</dbReference>
<dbReference type="InterPro" id="IPR040131">
    <property type="entry name" value="MnmG_N"/>
</dbReference>
<dbReference type="InterPro" id="IPR044920">
    <property type="entry name" value="MnmG_C_subdom_sf"/>
</dbReference>
<evidence type="ECO:0000256" key="3">
    <source>
        <dbReference type="ARBA" id="ARBA00022630"/>
    </source>
</evidence>
<evidence type="ECO:0000313" key="6">
    <source>
        <dbReference type="EMBL" id="GAG62280.1"/>
    </source>
</evidence>
<dbReference type="InterPro" id="IPR036188">
    <property type="entry name" value="FAD/NAD-bd_sf"/>
</dbReference>
<gene>
    <name evidence="6" type="ORF">S01H4_14518</name>
</gene>
<dbReference type="GO" id="GO:0002098">
    <property type="term" value="P:tRNA wobble uridine modification"/>
    <property type="evidence" value="ECO:0007669"/>
    <property type="project" value="UniProtKB-ARBA"/>
</dbReference>
<dbReference type="Gene3D" id="3.50.50.60">
    <property type="entry name" value="FAD/NAD(P)-binding domain"/>
    <property type="match status" value="1"/>
</dbReference>
<dbReference type="AlphaFoldDB" id="X0Z017"/>
<reference evidence="6" key="1">
    <citation type="journal article" date="2014" name="Front. Microbiol.">
        <title>High frequency of phylogenetically diverse reductive dehalogenase-homologous genes in deep subseafloor sedimentary metagenomes.</title>
        <authorList>
            <person name="Kawai M."/>
            <person name="Futagami T."/>
            <person name="Toyoda A."/>
            <person name="Takaki Y."/>
            <person name="Nishi S."/>
            <person name="Hori S."/>
            <person name="Arai W."/>
            <person name="Tsubouchi T."/>
            <person name="Morono Y."/>
            <person name="Uchiyama I."/>
            <person name="Ito T."/>
            <person name="Fujiyama A."/>
            <person name="Inagaki F."/>
            <person name="Takami H."/>
        </authorList>
    </citation>
    <scope>NUCLEOTIDE SEQUENCE</scope>
    <source>
        <strain evidence="6">Expedition CK06-06</strain>
    </source>
</reference>
<dbReference type="GO" id="GO:0005829">
    <property type="term" value="C:cytosol"/>
    <property type="evidence" value="ECO:0007669"/>
    <property type="project" value="TreeGrafter"/>
</dbReference>
<dbReference type="InterPro" id="IPR049312">
    <property type="entry name" value="GIDA_C_N"/>
</dbReference>
<sequence>QQLWPTLETKPVSGLYFAGQINGTTGYEEAAAQGLIAGINAALKLRGANPFYLPREQGYIGVLIDDLVTRGVDEPYRMFTSRAEFRLLLRQDNADRRLTPLGRQVGLVSDDRWRRFQKKESDIVRVLALLDQTSPASDVSLLKLLKRPEISWAEIAAQLPELAGIPQEVSRQIENDVKYAGYVARQETEVARLHRLAEKRIPQAFDYSALNQLRSEAREKFAKIRPLSLAQASRISGITPADVAILMVHLGG</sequence>
<dbReference type="GO" id="GO:0030488">
    <property type="term" value="P:tRNA methylation"/>
    <property type="evidence" value="ECO:0007669"/>
    <property type="project" value="TreeGrafter"/>
</dbReference>
<dbReference type="EMBL" id="BART01006370">
    <property type="protein sequence ID" value="GAG62280.1"/>
    <property type="molecule type" value="Genomic_DNA"/>
</dbReference>
<dbReference type="InterPro" id="IPR047001">
    <property type="entry name" value="MnmG_C_subdom"/>
</dbReference>
<comment type="caution">
    <text evidence="6">The sequence shown here is derived from an EMBL/GenBank/DDBJ whole genome shotgun (WGS) entry which is preliminary data.</text>
</comment>
<comment type="cofactor">
    <cofactor evidence="1">
        <name>FAD</name>
        <dbReference type="ChEBI" id="CHEBI:57692"/>
    </cofactor>
</comment>
<dbReference type="Pfam" id="PF13932">
    <property type="entry name" value="SAM_GIDA_C"/>
    <property type="match status" value="1"/>
</dbReference>
<proteinExistence type="inferred from homology"/>
<dbReference type="PANTHER" id="PTHR11806:SF0">
    <property type="entry name" value="PROTEIN MTO1 HOMOLOG, MITOCHONDRIAL"/>
    <property type="match status" value="1"/>
</dbReference>
<dbReference type="SMART" id="SM01228">
    <property type="entry name" value="GIDA_assoc_3"/>
    <property type="match status" value="1"/>
</dbReference>
<evidence type="ECO:0000256" key="4">
    <source>
        <dbReference type="ARBA" id="ARBA00022827"/>
    </source>
</evidence>
<dbReference type="PROSITE" id="PS01281">
    <property type="entry name" value="GIDA_2"/>
    <property type="match status" value="1"/>
</dbReference>
<accession>X0Z017</accession>
<feature type="non-terminal residue" evidence="6">
    <location>
        <position position="1"/>
    </location>
</feature>
<organism evidence="6">
    <name type="scientific">marine sediment metagenome</name>
    <dbReference type="NCBI Taxonomy" id="412755"/>
    <lineage>
        <taxon>unclassified sequences</taxon>
        <taxon>metagenomes</taxon>
        <taxon>ecological metagenomes</taxon>
    </lineage>
</organism>
<dbReference type="InterPro" id="IPR002218">
    <property type="entry name" value="MnmG-rel"/>
</dbReference>